<feature type="domain" description="Major facilitator superfamily (MFS) profile" evidence="6">
    <location>
        <begin position="178"/>
        <end position="712"/>
    </location>
</feature>
<feature type="transmembrane region" description="Helical" evidence="5">
    <location>
        <begin position="592"/>
        <end position="611"/>
    </location>
</feature>
<dbReference type="InterPro" id="IPR005829">
    <property type="entry name" value="Sugar_transporter_CS"/>
</dbReference>
<dbReference type="PROSITE" id="PS50850">
    <property type="entry name" value="MFS"/>
    <property type="match status" value="1"/>
</dbReference>
<feature type="transmembrane region" description="Helical" evidence="5">
    <location>
        <begin position="279"/>
        <end position="299"/>
    </location>
</feature>
<dbReference type="CDD" id="cd17364">
    <property type="entry name" value="MFS_PhT"/>
    <property type="match status" value="1"/>
</dbReference>
<dbReference type="PROSITE" id="PS00216">
    <property type="entry name" value="SUGAR_TRANSPORT_1"/>
    <property type="match status" value="1"/>
</dbReference>
<accession>A0A2N8U733</accession>
<evidence type="ECO:0000256" key="3">
    <source>
        <dbReference type="ARBA" id="ARBA00022989"/>
    </source>
</evidence>
<dbReference type="InterPro" id="IPR020846">
    <property type="entry name" value="MFS_dom"/>
</dbReference>
<dbReference type="InterPro" id="IPR036259">
    <property type="entry name" value="MFS_trans_sf"/>
</dbReference>
<feature type="transmembrane region" description="Helical" evidence="5">
    <location>
        <begin position="656"/>
        <end position="678"/>
    </location>
</feature>
<evidence type="ECO:0000256" key="1">
    <source>
        <dbReference type="ARBA" id="ARBA00004141"/>
    </source>
</evidence>
<feature type="transmembrane region" description="Helical" evidence="5">
    <location>
        <begin position="222"/>
        <end position="243"/>
    </location>
</feature>
<feature type="transmembrane region" description="Helical" evidence="5">
    <location>
        <begin position="690"/>
        <end position="709"/>
    </location>
</feature>
<protein>
    <submittedName>
        <fullName evidence="7">Probable PHO84-Inorganic phosphate permease</fullName>
    </submittedName>
</protein>
<evidence type="ECO:0000256" key="2">
    <source>
        <dbReference type="ARBA" id="ARBA00022692"/>
    </source>
</evidence>
<dbReference type="GO" id="GO:0022857">
    <property type="term" value="F:transmembrane transporter activity"/>
    <property type="evidence" value="ECO:0007669"/>
    <property type="project" value="InterPro"/>
</dbReference>
<dbReference type="PANTHER" id="PTHR24064">
    <property type="entry name" value="SOLUTE CARRIER FAMILY 22 MEMBER"/>
    <property type="match status" value="1"/>
</dbReference>
<evidence type="ECO:0000256" key="4">
    <source>
        <dbReference type="ARBA" id="ARBA00023136"/>
    </source>
</evidence>
<dbReference type="Proteomes" id="UP000239563">
    <property type="component" value="Chromosome I"/>
</dbReference>
<dbReference type="Gene3D" id="1.20.1250.20">
    <property type="entry name" value="MFS general substrate transporter like domains"/>
    <property type="match status" value="2"/>
</dbReference>
<dbReference type="SUPFAM" id="SSF103473">
    <property type="entry name" value="MFS general substrate transporter"/>
    <property type="match status" value="1"/>
</dbReference>
<comment type="subcellular location">
    <subcellularLocation>
        <location evidence="1">Membrane</location>
        <topology evidence="1">Multi-pass membrane protein</topology>
    </subcellularLocation>
</comment>
<evidence type="ECO:0000313" key="7">
    <source>
        <dbReference type="EMBL" id="SJX60866.1"/>
    </source>
</evidence>
<feature type="transmembrane region" description="Helical" evidence="5">
    <location>
        <begin position="255"/>
        <end position="273"/>
    </location>
</feature>
<proteinExistence type="predicted"/>
<keyword evidence="2 5" id="KW-0812">Transmembrane</keyword>
<feature type="transmembrane region" description="Helical" evidence="5">
    <location>
        <begin position="190"/>
        <end position="210"/>
    </location>
</feature>
<evidence type="ECO:0000256" key="5">
    <source>
        <dbReference type="SAM" id="Phobius"/>
    </source>
</evidence>
<evidence type="ECO:0000313" key="8">
    <source>
        <dbReference type="Proteomes" id="UP000239563"/>
    </source>
</evidence>
<gene>
    <name evidence="7" type="ORF">SRS1_12093</name>
</gene>
<organism evidence="7 8">
    <name type="scientific">Sporisorium reilianum f. sp. reilianum</name>
    <dbReference type="NCBI Taxonomy" id="72559"/>
    <lineage>
        <taxon>Eukaryota</taxon>
        <taxon>Fungi</taxon>
        <taxon>Dikarya</taxon>
        <taxon>Basidiomycota</taxon>
        <taxon>Ustilaginomycotina</taxon>
        <taxon>Ustilaginomycetes</taxon>
        <taxon>Ustilaginales</taxon>
        <taxon>Ustilaginaceae</taxon>
        <taxon>Sporisorium</taxon>
    </lineage>
</organism>
<dbReference type="InterPro" id="IPR005828">
    <property type="entry name" value="MFS_sugar_transport-like"/>
</dbReference>
<dbReference type="Pfam" id="PF00083">
    <property type="entry name" value="Sugar_tr"/>
    <property type="match status" value="2"/>
</dbReference>
<evidence type="ECO:0000259" key="6">
    <source>
        <dbReference type="PROSITE" id="PS50850"/>
    </source>
</evidence>
<sequence length="731" mass="79459">MPFGTSMDAWASYYDYHSDEIEVEDAVGSARASSELDRCEPQFRHGHLGGIRLDSLPPSSMPNSLLPIEPRHNQAFVLAQDGDKHDSLQHDLSTDVAYLHPGSQIAGLTADNLRSFQRSSPYGESNTNLRVNVEQDVRASSPRREEQFSYNATTPPLALVERKMARTWIGLTWGEIKLLVLAGAGFGMDAYDLFIINMTVPVLLLAYYPLGTNSIDWGLSGGVLKASASMGNVIGQLLFGFLGDFWGRSVLYGKELMLAMLAIILMISAPDYLHGKGVTIWLAVFRFVMGIGIGGDYPLSATAVADRSSTRTRGLLLSLIFSNQGWGALCAAVAALAVIGGYKSSVTSGNFSELSGAWRTLLGLPLAPGFVVLYFRLTLVESARFVQARYLQDHDDLATHASAAGMAALPGNAIMGSTSVYTSTEMVKRANKGRKTSETLSSLSSPLSLSTDGRYKSFHDVAPHRRPSLGGRQLPSARDLREAMRKAAAQSSGFAFRLIGVPRNDFWEYFSEWQHLRVLIGTSLSWFLVDITFYGINLNQSAIFALIGYTQGSPWHQIYKQALGNLIVVLAGFLPGYFITAGLVEVVGRKKIQLFGFAANAVLFLVLALTYNKIIHQAAPFFAVFVLLQLSFNAGANSTTFIVPAEAFPTRVRATAHGFCAAMGKLGSIVSSLGFSVLANDKRIGHTGIFWIFFGVSLLGLASTVFLVAETKGYDADAVDRQELLERSRMA</sequence>
<name>A0A2N8U733_9BASI</name>
<feature type="transmembrane region" description="Helical" evidence="5">
    <location>
        <begin position="362"/>
        <end position="379"/>
    </location>
</feature>
<feature type="transmembrane region" description="Helical" evidence="5">
    <location>
        <begin position="618"/>
        <end position="636"/>
    </location>
</feature>
<dbReference type="EMBL" id="LT795054">
    <property type="protein sequence ID" value="SJX60866.1"/>
    <property type="molecule type" value="Genomic_DNA"/>
</dbReference>
<dbReference type="GO" id="GO:0016020">
    <property type="term" value="C:membrane"/>
    <property type="evidence" value="ECO:0007669"/>
    <property type="project" value="UniProtKB-SubCell"/>
</dbReference>
<dbReference type="AlphaFoldDB" id="A0A2N8U733"/>
<reference evidence="7 8" key="1">
    <citation type="submission" date="2017-02" db="EMBL/GenBank/DDBJ databases">
        <authorList>
            <person name="Peterson S.W."/>
        </authorList>
    </citation>
    <scope>NUCLEOTIDE SEQUENCE [LARGE SCALE GENOMIC DNA]</scope>
    <source>
        <strain evidence="7 8">SRS1_H2-8</strain>
    </source>
</reference>
<keyword evidence="4 5" id="KW-0472">Membrane</keyword>
<feature type="transmembrane region" description="Helical" evidence="5">
    <location>
        <begin position="320"/>
        <end position="342"/>
    </location>
</feature>
<keyword evidence="3 5" id="KW-1133">Transmembrane helix</keyword>
<feature type="transmembrane region" description="Helical" evidence="5">
    <location>
        <begin position="562"/>
        <end position="580"/>
    </location>
</feature>